<dbReference type="Pfam" id="PF05954">
    <property type="entry name" value="Phage_GPD"/>
    <property type="match status" value="1"/>
</dbReference>
<dbReference type="Gene3D" id="2.30.110.50">
    <property type="match status" value="1"/>
</dbReference>
<dbReference type="KEGG" id="pes:SOPEG_3584"/>
<dbReference type="PANTHER" id="PTHR35862:SF3">
    <property type="entry name" value="FELS-2 PROPHAGE PROTEIN"/>
    <property type="match status" value="1"/>
</dbReference>
<evidence type="ECO:0000313" key="2">
    <source>
        <dbReference type="Proteomes" id="UP000019025"/>
    </source>
</evidence>
<dbReference type="SUPFAM" id="SSF69279">
    <property type="entry name" value="Phage tail proteins"/>
    <property type="match status" value="1"/>
</dbReference>
<dbReference type="eggNOG" id="COG3500">
    <property type="taxonomic scope" value="Bacteria"/>
</dbReference>
<name>W0HLP1_9GAMM</name>
<sequence>MSLSALLDSTTGGHTPDWRLSVDGIDITGNIVHRLMSLTLTDNRGFEADQLDIELDDSDRRLLLPRRGGANVALSLGWKETGLINKGSFTVDEIEHSGIPDRLTIRARSADFRASLNVQREASYHNTTLGDVVKTLAARHKLTPVMSQAMAHTKLAHSDQSQESDGSFLTRLAREHGAVMAVKQGKMLFFKQGQNQTLSGKPLPALTLTRQQGDSHQFTLTDRDAYTGVVAHWLNTRQAKPETIRVRHKRKKASANTEKQGDYLIGSEENVLVLRHTYASKHNAERAARANWERLQRGVATFSITLARGRAELSPEMPVKVSGFKREIDQTAWTLVTVTHTLNNSGFTTALELEVKIDALEME</sequence>
<organism evidence="1 2">
    <name type="scientific">Candidatus Sodalis pierantonii str. SOPE</name>
    <dbReference type="NCBI Taxonomy" id="2342"/>
    <lineage>
        <taxon>Bacteria</taxon>
        <taxon>Pseudomonadati</taxon>
        <taxon>Pseudomonadota</taxon>
        <taxon>Gammaproteobacteria</taxon>
        <taxon>Enterobacterales</taxon>
        <taxon>Bruguierivoracaceae</taxon>
        <taxon>Sodalis</taxon>
    </lineage>
</organism>
<dbReference type="PATRIC" id="fig|2342.5.peg.3915"/>
<evidence type="ECO:0000313" key="1">
    <source>
        <dbReference type="EMBL" id="AHF74816.1"/>
    </source>
</evidence>
<dbReference type="InterPro" id="IPR052726">
    <property type="entry name" value="Phage_Baseplate_Hub"/>
</dbReference>
<dbReference type="RefSeq" id="WP_025246558.1">
    <property type="nucleotide sequence ID" value="NZ_CP006568.1"/>
</dbReference>
<keyword evidence="2" id="KW-1185">Reference proteome</keyword>
<dbReference type="PANTHER" id="PTHR35862">
    <property type="entry name" value="FELS-2 PROPHAGE PROTEIN"/>
    <property type="match status" value="1"/>
</dbReference>
<dbReference type="Proteomes" id="UP000019025">
    <property type="component" value="Chromosome"/>
</dbReference>
<dbReference type="STRING" id="2342.SOPEG_3584"/>
<accession>W0HLP1</accession>
<dbReference type="EMBL" id="CP006568">
    <property type="protein sequence ID" value="AHF74816.1"/>
    <property type="molecule type" value="Genomic_DNA"/>
</dbReference>
<dbReference type="Gene3D" id="3.55.50.10">
    <property type="entry name" value="Baseplate protein-like domains"/>
    <property type="match status" value="1"/>
</dbReference>
<dbReference type="HOGENOM" id="CLU_037957_0_0_6"/>
<dbReference type="AlphaFoldDB" id="W0HLP1"/>
<proteinExistence type="predicted"/>
<gene>
    <name evidence="1" type="ORF">SOPEG_3584</name>
</gene>
<reference evidence="1 2" key="1">
    <citation type="journal article" date="2014" name="Genome Biol. Evol.">
        <title>Genome degeneration and adaptation in a nascent stage of symbiosis.</title>
        <authorList>
            <person name="Oakeson K.F."/>
            <person name="Gil R."/>
            <person name="Clayton A.L."/>
            <person name="Dunn D.M."/>
            <person name="von Niederhausern A.C."/>
            <person name="Hamil C."/>
            <person name="Aoyagi A."/>
            <person name="Duval B."/>
            <person name="Baca A."/>
            <person name="Silva F.J."/>
            <person name="Vallier A."/>
            <person name="Jackson D.G."/>
            <person name="Latorre A."/>
            <person name="Weiss R.B."/>
            <person name="Heddi A."/>
            <person name="Moya A."/>
            <person name="Dale C."/>
        </authorList>
    </citation>
    <scope>NUCLEOTIDE SEQUENCE [LARGE SCALE GENOMIC DNA]</scope>
    <source>
        <strain evidence="2">none</strain>
    </source>
</reference>
<protein>
    <submittedName>
        <fullName evidence="1">Late control gene D protein</fullName>
    </submittedName>
</protein>
<dbReference type="Gene3D" id="4.10.220.110">
    <property type="match status" value="1"/>
</dbReference>